<keyword evidence="4" id="KW-0539">Nucleus</keyword>
<gene>
    <name evidence="7" type="ORF">CONCODRAFT_69845</name>
</gene>
<keyword evidence="8" id="KW-1185">Reference proteome</keyword>
<keyword evidence="3" id="KW-0804">Transcription</keyword>
<feature type="region of interest" description="Disordered" evidence="6">
    <location>
        <begin position="1"/>
        <end position="70"/>
    </location>
</feature>
<dbReference type="OrthoDB" id="154356at2759"/>
<sequence>MNPPTNPIAEDSPNQNQSSSASNAQPLESNNLNDSEDLFVKPSAQAKLAAASTSNENQNNSALDPHILDEIEEKPPERTLSEFLMMMDQYTPIIPDAVTDFYLSKAGFECEDYRM</sequence>
<dbReference type="GO" id="GO:0006367">
    <property type="term" value="P:transcription initiation at RNA polymerase II promoter"/>
    <property type="evidence" value="ECO:0007669"/>
    <property type="project" value="TreeGrafter"/>
</dbReference>
<dbReference type="GO" id="GO:0005669">
    <property type="term" value="C:transcription factor TFIID complex"/>
    <property type="evidence" value="ECO:0007669"/>
    <property type="project" value="TreeGrafter"/>
</dbReference>
<dbReference type="GO" id="GO:1990841">
    <property type="term" value="F:promoter-specific chromatin binding"/>
    <property type="evidence" value="ECO:0007669"/>
    <property type="project" value="TreeGrafter"/>
</dbReference>
<dbReference type="PANTHER" id="PTHR21242">
    <property type="entry name" value="TRANSCRIPTION INITIATION FACTOR TFIID SUBUNIT 10"/>
    <property type="match status" value="1"/>
</dbReference>
<dbReference type="PANTHER" id="PTHR21242:SF0">
    <property type="entry name" value="TRANSCRIPTION INITIATION FACTOR TFIID SUBUNIT 10"/>
    <property type="match status" value="1"/>
</dbReference>
<dbReference type="GO" id="GO:0016251">
    <property type="term" value="F:RNA polymerase II general transcription initiation factor activity"/>
    <property type="evidence" value="ECO:0007669"/>
    <property type="project" value="TreeGrafter"/>
</dbReference>
<name>A0A137P966_CONC2</name>
<evidence type="ECO:0000256" key="2">
    <source>
        <dbReference type="ARBA" id="ARBA00023015"/>
    </source>
</evidence>
<comment type="similarity">
    <text evidence="5">Belongs to the TAF10 family.</text>
</comment>
<keyword evidence="2" id="KW-0805">Transcription regulation</keyword>
<feature type="compositionally biased region" description="Polar residues" evidence="6">
    <location>
        <begin position="51"/>
        <end position="62"/>
    </location>
</feature>
<evidence type="ECO:0000313" key="8">
    <source>
        <dbReference type="Proteomes" id="UP000070444"/>
    </source>
</evidence>
<proteinExistence type="inferred from homology"/>
<evidence type="ECO:0000256" key="5">
    <source>
        <dbReference type="ARBA" id="ARBA00025730"/>
    </source>
</evidence>
<evidence type="ECO:0000256" key="6">
    <source>
        <dbReference type="SAM" id="MobiDB-lite"/>
    </source>
</evidence>
<accession>A0A137P966</accession>
<dbReference type="STRING" id="796925.A0A137P966"/>
<evidence type="ECO:0000256" key="3">
    <source>
        <dbReference type="ARBA" id="ARBA00023163"/>
    </source>
</evidence>
<reference evidence="7 8" key="1">
    <citation type="journal article" date="2015" name="Genome Biol. Evol.">
        <title>Phylogenomic analyses indicate that early fungi evolved digesting cell walls of algal ancestors of land plants.</title>
        <authorList>
            <person name="Chang Y."/>
            <person name="Wang S."/>
            <person name="Sekimoto S."/>
            <person name="Aerts A.L."/>
            <person name="Choi C."/>
            <person name="Clum A."/>
            <person name="LaButti K.M."/>
            <person name="Lindquist E.A."/>
            <person name="Yee Ngan C."/>
            <person name="Ohm R.A."/>
            <person name="Salamov A.A."/>
            <person name="Grigoriev I.V."/>
            <person name="Spatafora J.W."/>
            <person name="Berbee M.L."/>
        </authorList>
    </citation>
    <scope>NUCLEOTIDE SEQUENCE [LARGE SCALE GENOMIC DNA]</scope>
    <source>
        <strain evidence="7 8">NRRL 28638</strain>
    </source>
</reference>
<evidence type="ECO:0000313" key="7">
    <source>
        <dbReference type="EMBL" id="KXN71451.1"/>
    </source>
</evidence>
<dbReference type="Proteomes" id="UP000070444">
    <property type="component" value="Unassembled WGS sequence"/>
</dbReference>
<organism evidence="7 8">
    <name type="scientific">Conidiobolus coronatus (strain ATCC 28846 / CBS 209.66 / NRRL 28638)</name>
    <name type="common">Delacroixia coronata</name>
    <dbReference type="NCBI Taxonomy" id="796925"/>
    <lineage>
        <taxon>Eukaryota</taxon>
        <taxon>Fungi</taxon>
        <taxon>Fungi incertae sedis</taxon>
        <taxon>Zoopagomycota</taxon>
        <taxon>Entomophthoromycotina</taxon>
        <taxon>Entomophthoromycetes</taxon>
        <taxon>Entomophthorales</taxon>
        <taxon>Ancylistaceae</taxon>
        <taxon>Conidiobolus</taxon>
    </lineage>
</organism>
<feature type="compositionally biased region" description="Low complexity" evidence="6">
    <location>
        <begin position="12"/>
        <end position="26"/>
    </location>
</feature>
<evidence type="ECO:0008006" key="9">
    <source>
        <dbReference type="Google" id="ProtNLM"/>
    </source>
</evidence>
<dbReference type="EMBL" id="KQ964475">
    <property type="protein sequence ID" value="KXN71451.1"/>
    <property type="molecule type" value="Genomic_DNA"/>
</dbReference>
<evidence type="ECO:0000256" key="4">
    <source>
        <dbReference type="ARBA" id="ARBA00023242"/>
    </source>
</evidence>
<protein>
    <recommendedName>
        <fullName evidence="9">Transcription initiation factor TFIID subunit 10</fullName>
    </recommendedName>
</protein>
<comment type="subcellular location">
    <subcellularLocation>
        <location evidence="1">Nucleus</location>
    </subcellularLocation>
</comment>
<evidence type="ECO:0000256" key="1">
    <source>
        <dbReference type="ARBA" id="ARBA00004123"/>
    </source>
</evidence>
<dbReference type="AlphaFoldDB" id="A0A137P966"/>
<dbReference type="GO" id="GO:0000124">
    <property type="term" value="C:SAGA complex"/>
    <property type="evidence" value="ECO:0007669"/>
    <property type="project" value="TreeGrafter"/>
</dbReference>
<dbReference type="InterPro" id="IPR003923">
    <property type="entry name" value="TAF10"/>
</dbReference>
<dbReference type="Pfam" id="PF03540">
    <property type="entry name" value="TAF10"/>
    <property type="match status" value="1"/>
</dbReference>